<keyword evidence="10" id="KW-0539">Nucleus</keyword>
<dbReference type="Pfam" id="PF11789">
    <property type="entry name" value="zf-Nse"/>
    <property type="match status" value="1"/>
</dbReference>
<evidence type="ECO:0000256" key="7">
    <source>
        <dbReference type="ARBA" id="ARBA00022771"/>
    </source>
</evidence>
<keyword evidence="6" id="KW-0479">Metal-binding</keyword>
<reference evidence="16" key="1">
    <citation type="submission" date="2025-08" db="UniProtKB">
        <authorList>
            <consortium name="RefSeq"/>
        </authorList>
    </citation>
    <scope>IDENTIFICATION</scope>
    <source>
        <tissue evidence="16">Whole body</tissue>
    </source>
</reference>
<dbReference type="GO" id="GO:0005634">
    <property type="term" value="C:nucleus"/>
    <property type="evidence" value="ECO:0007669"/>
    <property type="project" value="UniProtKB-SubCell"/>
</dbReference>
<dbReference type="GO" id="GO:0000724">
    <property type="term" value="P:double-strand break repair via homologous recombination"/>
    <property type="evidence" value="ECO:0007669"/>
    <property type="project" value="InterPro"/>
</dbReference>
<dbReference type="Gene3D" id="3.30.40.10">
    <property type="entry name" value="Zinc/RING finger domain, C3HC4 (zinc finger)"/>
    <property type="match status" value="1"/>
</dbReference>
<evidence type="ECO:0000256" key="5">
    <source>
        <dbReference type="ARBA" id="ARBA00022679"/>
    </source>
</evidence>
<evidence type="ECO:0000259" key="14">
    <source>
        <dbReference type="PROSITE" id="PS51044"/>
    </source>
</evidence>
<dbReference type="GO" id="GO:0016925">
    <property type="term" value="P:protein sumoylation"/>
    <property type="evidence" value="ECO:0007669"/>
    <property type="project" value="TreeGrafter"/>
</dbReference>
<protein>
    <recommendedName>
        <fullName evidence="4">E3 SUMO-protein ligase NSE2</fullName>
    </recommendedName>
    <alternativeName>
        <fullName evidence="11">E3 SUMO-protein transferase NSE2</fullName>
    </alternativeName>
    <alternativeName>
        <fullName evidence="12">Non-structural maintenance of chromosomes element 2 homolog</fullName>
    </alternativeName>
</protein>
<evidence type="ECO:0000256" key="11">
    <source>
        <dbReference type="ARBA" id="ARBA00031731"/>
    </source>
</evidence>
<dbReference type="GO" id="GO:0061665">
    <property type="term" value="F:SUMO ligase activity"/>
    <property type="evidence" value="ECO:0007669"/>
    <property type="project" value="TreeGrafter"/>
</dbReference>
<evidence type="ECO:0000256" key="1">
    <source>
        <dbReference type="ARBA" id="ARBA00004123"/>
    </source>
</evidence>
<dbReference type="InterPro" id="IPR013083">
    <property type="entry name" value="Znf_RING/FYVE/PHD"/>
</dbReference>
<comment type="similarity">
    <text evidence="3">Belongs to the NSE2 family.</text>
</comment>
<evidence type="ECO:0000256" key="10">
    <source>
        <dbReference type="ARBA" id="ARBA00023242"/>
    </source>
</evidence>
<dbReference type="PANTHER" id="PTHR21330">
    <property type="entry name" value="E3 SUMO-PROTEIN LIGASE NSE2"/>
    <property type="match status" value="1"/>
</dbReference>
<keyword evidence="5" id="KW-0808">Transferase</keyword>
<evidence type="ECO:0000256" key="2">
    <source>
        <dbReference type="ARBA" id="ARBA00004718"/>
    </source>
</evidence>
<evidence type="ECO:0000313" key="16">
    <source>
        <dbReference type="RefSeq" id="XP_017893537.1"/>
    </source>
</evidence>
<sequence length="204" mass="23701">MTQSHRQLEELHNYYTRTAANIITYYEDDERRKKLKELRDIVQEHCSQYEKLKSAQDIKIHAFSLCDNNNDNEKIDMESIINGYDRGISEINVDVTRHPRLLEFDKHVEALLDNAKGSRSDQDAELELSGGYINVIDPISKKRIVDPVKNSICGHTYDRESITEMLKINKNTRCPVVGCKSKEFVRLTHLRADIVTKTYLEKNS</sequence>
<dbReference type="PANTHER" id="PTHR21330:SF1">
    <property type="entry name" value="E3 SUMO-PROTEIN LIGASE NSE2"/>
    <property type="match status" value="1"/>
</dbReference>
<dbReference type="SUPFAM" id="SSF57850">
    <property type="entry name" value="RING/U-box"/>
    <property type="match status" value="1"/>
</dbReference>
<dbReference type="InterPro" id="IPR026846">
    <property type="entry name" value="Nse2(Mms21)"/>
</dbReference>
<dbReference type="RefSeq" id="XP_017893537.1">
    <property type="nucleotide sequence ID" value="XM_018038048.2"/>
</dbReference>
<feature type="domain" description="SP-RING-type" evidence="14">
    <location>
        <begin position="122"/>
        <end position="204"/>
    </location>
</feature>
<accession>A0AAJ7JII1</accession>
<comment type="subcellular location">
    <subcellularLocation>
        <location evidence="1">Nucleus</location>
    </subcellularLocation>
</comment>
<evidence type="ECO:0000256" key="8">
    <source>
        <dbReference type="ARBA" id="ARBA00022786"/>
    </source>
</evidence>
<evidence type="ECO:0000256" key="6">
    <source>
        <dbReference type="ARBA" id="ARBA00022723"/>
    </source>
</evidence>
<evidence type="ECO:0000256" key="4">
    <source>
        <dbReference type="ARBA" id="ARBA00020923"/>
    </source>
</evidence>
<evidence type="ECO:0000256" key="3">
    <source>
        <dbReference type="ARBA" id="ARBA00008212"/>
    </source>
</evidence>
<keyword evidence="8" id="KW-0833">Ubl conjugation pathway</keyword>
<gene>
    <name evidence="16" type="primary">LOC108633069</name>
</gene>
<dbReference type="CDD" id="cd16651">
    <property type="entry name" value="SPL-RING_NSE2"/>
    <property type="match status" value="1"/>
</dbReference>
<evidence type="ECO:0000256" key="9">
    <source>
        <dbReference type="ARBA" id="ARBA00022833"/>
    </source>
</evidence>
<keyword evidence="7 13" id="KW-0863">Zinc-finger</keyword>
<dbReference type="GeneID" id="108633069"/>
<organism evidence="15 16">
    <name type="scientific">Ceratina calcarata</name>
    <dbReference type="NCBI Taxonomy" id="156304"/>
    <lineage>
        <taxon>Eukaryota</taxon>
        <taxon>Metazoa</taxon>
        <taxon>Ecdysozoa</taxon>
        <taxon>Arthropoda</taxon>
        <taxon>Hexapoda</taxon>
        <taxon>Insecta</taxon>
        <taxon>Pterygota</taxon>
        <taxon>Neoptera</taxon>
        <taxon>Endopterygota</taxon>
        <taxon>Hymenoptera</taxon>
        <taxon>Apocrita</taxon>
        <taxon>Aculeata</taxon>
        <taxon>Apoidea</taxon>
        <taxon>Anthophila</taxon>
        <taxon>Apidae</taxon>
        <taxon>Ceratina</taxon>
        <taxon>Zadontomerus</taxon>
    </lineage>
</organism>
<dbReference type="InterPro" id="IPR004181">
    <property type="entry name" value="Znf_MIZ"/>
</dbReference>
<evidence type="ECO:0000313" key="15">
    <source>
        <dbReference type="Proteomes" id="UP000694925"/>
    </source>
</evidence>
<dbReference type="GO" id="GO:0030915">
    <property type="term" value="C:Smc5-Smc6 complex"/>
    <property type="evidence" value="ECO:0007669"/>
    <property type="project" value="InterPro"/>
</dbReference>
<dbReference type="KEGG" id="ccal:108633069"/>
<dbReference type="Proteomes" id="UP000694925">
    <property type="component" value="Unplaced"/>
</dbReference>
<dbReference type="AlphaFoldDB" id="A0AAJ7JII1"/>
<dbReference type="PROSITE" id="PS51044">
    <property type="entry name" value="ZF_SP_RING"/>
    <property type="match status" value="1"/>
</dbReference>
<proteinExistence type="inferred from homology"/>
<keyword evidence="9" id="KW-0862">Zinc</keyword>
<comment type="pathway">
    <text evidence="2">Protein modification; protein sumoylation.</text>
</comment>
<name>A0AAJ7JII1_9HYME</name>
<evidence type="ECO:0000256" key="12">
    <source>
        <dbReference type="ARBA" id="ARBA00032533"/>
    </source>
</evidence>
<evidence type="ECO:0000256" key="13">
    <source>
        <dbReference type="PROSITE-ProRule" id="PRU00452"/>
    </source>
</evidence>
<dbReference type="GO" id="GO:0008270">
    <property type="term" value="F:zinc ion binding"/>
    <property type="evidence" value="ECO:0007669"/>
    <property type="project" value="UniProtKB-KW"/>
</dbReference>
<keyword evidence="15" id="KW-1185">Reference proteome</keyword>